<evidence type="ECO:0000256" key="1">
    <source>
        <dbReference type="SAM" id="Phobius"/>
    </source>
</evidence>
<dbReference type="RefSeq" id="WP_090585102.1">
    <property type="nucleotide sequence ID" value="NZ_CP104302.1"/>
</dbReference>
<evidence type="ECO:0000313" key="3">
    <source>
        <dbReference type="Proteomes" id="UP000230551"/>
    </source>
</evidence>
<dbReference type="Proteomes" id="UP000230551">
    <property type="component" value="Unassembled WGS sequence"/>
</dbReference>
<dbReference type="AlphaFoldDB" id="A0A2G5PAQ4"/>
<accession>A0A2G5PAQ4</accession>
<evidence type="ECO:0000313" key="2">
    <source>
        <dbReference type="EMBL" id="PIB75073.1"/>
    </source>
</evidence>
<name>A0A2G5PAQ4_9MYCO</name>
<sequence>MTGPAHALTPPSFIPPELCLTVGVDPTREDSPAACMVAVQQDVTSKNYSARGLELDQVMGLRDTINDAKAKGIDLKVVVLDANPVIDTPLRDIANEVGQQHPGATVLVLSPSFVGTYSPSYDRVTLEAGEDLAKTGDAVTSTQNFVGQLQTPIFNWTALTAVLLIVVFAAAGLTWALRRAAAADGSAEKPTASTV</sequence>
<keyword evidence="1" id="KW-0812">Transmembrane</keyword>
<comment type="caution">
    <text evidence="2">The sequence shown here is derived from an EMBL/GenBank/DDBJ whole genome shotgun (WGS) entry which is preliminary data.</text>
</comment>
<keyword evidence="3" id="KW-1185">Reference proteome</keyword>
<dbReference type="STRING" id="85968.GCA_900073015_00262"/>
<dbReference type="EMBL" id="PDCN02000012">
    <property type="protein sequence ID" value="PIB75073.1"/>
    <property type="molecule type" value="Genomic_DNA"/>
</dbReference>
<organism evidence="2 3">
    <name type="scientific">Mycolicibacterium brumae</name>
    <dbReference type="NCBI Taxonomy" id="85968"/>
    <lineage>
        <taxon>Bacteria</taxon>
        <taxon>Bacillati</taxon>
        <taxon>Actinomycetota</taxon>
        <taxon>Actinomycetes</taxon>
        <taxon>Mycobacteriales</taxon>
        <taxon>Mycobacteriaceae</taxon>
        <taxon>Mycolicibacterium</taxon>
    </lineage>
</organism>
<gene>
    <name evidence="2" type="ORF">CQY22_010735</name>
</gene>
<dbReference type="OrthoDB" id="4543462at2"/>
<keyword evidence="1" id="KW-0472">Membrane</keyword>
<dbReference type="InterPro" id="IPR046498">
    <property type="entry name" value="Rv1476-like"/>
</dbReference>
<dbReference type="Pfam" id="PF20381">
    <property type="entry name" value="Rv1476"/>
    <property type="match status" value="1"/>
</dbReference>
<keyword evidence="1" id="KW-1133">Transmembrane helix</keyword>
<protein>
    <submittedName>
        <fullName evidence="2">Uncharacterized protein</fullName>
    </submittedName>
</protein>
<proteinExistence type="predicted"/>
<reference evidence="2 3" key="1">
    <citation type="journal article" date="2017" name="Infect. Genet. Evol.">
        <title>The new phylogeny of the genus Mycobacterium: The old and the news.</title>
        <authorList>
            <person name="Tortoli E."/>
            <person name="Fedrizzi T."/>
            <person name="Meehan C.J."/>
            <person name="Trovato A."/>
            <person name="Grottola A."/>
            <person name="Giacobazzi E."/>
            <person name="Serpini G.F."/>
            <person name="Tagliazucchi S."/>
            <person name="Fabio A."/>
            <person name="Bettua C."/>
            <person name="Bertorelli R."/>
            <person name="Frascaro F."/>
            <person name="De Sanctis V."/>
            <person name="Pecorari M."/>
            <person name="Jousson O."/>
            <person name="Segata N."/>
            <person name="Cirillo D.M."/>
        </authorList>
    </citation>
    <scope>NUCLEOTIDE SEQUENCE [LARGE SCALE GENOMIC DNA]</scope>
    <source>
        <strain evidence="2 3">CIP1034565</strain>
    </source>
</reference>
<feature type="transmembrane region" description="Helical" evidence="1">
    <location>
        <begin position="153"/>
        <end position="177"/>
    </location>
</feature>